<accession>A0A9W9Z3C9</accession>
<organism evidence="2 3">
    <name type="scientific">Desmophyllum pertusum</name>
    <dbReference type="NCBI Taxonomy" id="174260"/>
    <lineage>
        <taxon>Eukaryota</taxon>
        <taxon>Metazoa</taxon>
        <taxon>Cnidaria</taxon>
        <taxon>Anthozoa</taxon>
        <taxon>Hexacorallia</taxon>
        <taxon>Scleractinia</taxon>
        <taxon>Caryophylliina</taxon>
        <taxon>Caryophylliidae</taxon>
        <taxon>Desmophyllum</taxon>
    </lineage>
</organism>
<feature type="signal peptide" evidence="1">
    <location>
        <begin position="1"/>
        <end position="21"/>
    </location>
</feature>
<dbReference type="AlphaFoldDB" id="A0A9W9Z3C9"/>
<name>A0A9W9Z3C9_9CNID</name>
<sequence>MMLQHYFGILVIVTFAKLHEALKQCHASTYSVYGHNLSRHVISTSTVSRLSDCVMICSDDNNVIGVVHKPSFEKLLSF</sequence>
<evidence type="ECO:0000256" key="1">
    <source>
        <dbReference type="SAM" id="SignalP"/>
    </source>
</evidence>
<dbReference type="EMBL" id="MU826836">
    <property type="protein sequence ID" value="KAJ7372459.1"/>
    <property type="molecule type" value="Genomic_DNA"/>
</dbReference>
<keyword evidence="3" id="KW-1185">Reference proteome</keyword>
<evidence type="ECO:0000313" key="2">
    <source>
        <dbReference type="EMBL" id="KAJ7372459.1"/>
    </source>
</evidence>
<comment type="caution">
    <text evidence="2">The sequence shown here is derived from an EMBL/GenBank/DDBJ whole genome shotgun (WGS) entry which is preliminary data.</text>
</comment>
<evidence type="ECO:0008006" key="4">
    <source>
        <dbReference type="Google" id="ProtNLM"/>
    </source>
</evidence>
<evidence type="ECO:0000313" key="3">
    <source>
        <dbReference type="Proteomes" id="UP001163046"/>
    </source>
</evidence>
<feature type="chain" id="PRO_5040865594" description="Secreted protein" evidence="1">
    <location>
        <begin position="22"/>
        <end position="78"/>
    </location>
</feature>
<dbReference type="Proteomes" id="UP001163046">
    <property type="component" value="Unassembled WGS sequence"/>
</dbReference>
<protein>
    <recommendedName>
        <fullName evidence="4">Secreted protein</fullName>
    </recommendedName>
</protein>
<reference evidence="2" key="1">
    <citation type="submission" date="2023-01" db="EMBL/GenBank/DDBJ databases">
        <title>Genome assembly of the deep-sea coral Lophelia pertusa.</title>
        <authorList>
            <person name="Herrera S."/>
            <person name="Cordes E."/>
        </authorList>
    </citation>
    <scope>NUCLEOTIDE SEQUENCE</scope>
    <source>
        <strain evidence="2">USNM1676648</strain>
        <tissue evidence="2">Polyp</tissue>
    </source>
</reference>
<gene>
    <name evidence="2" type="ORF">OS493_018966</name>
</gene>
<keyword evidence="1" id="KW-0732">Signal</keyword>
<proteinExistence type="predicted"/>